<name>A0A4Y2JPP4_ARAVE</name>
<comment type="caution">
    <text evidence="1">The sequence shown here is derived from an EMBL/GenBank/DDBJ whole genome shotgun (WGS) entry which is preliminary data.</text>
</comment>
<gene>
    <name evidence="1" type="ORF">AVEN_178094_1</name>
</gene>
<organism evidence="1 2">
    <name type="scientific">Araneus ventricosus</name>
    <name type="common">Orbweaver spider</name>
    <name type="synonym">Epeira ventricosa</name>
    <dbReference type="NCBI Taxonomy" id="182803"/>
    <lineage>
        <taxon>Eukaryota</taxon>
        <taxon>Metazoa</taxon>
        <taxon>Ecdysozoa</taxon>
        <taxon>Arthropoda</taxon>
        <taxon>Chelicerata</taxon>
        <taxon>Arachnida</taxon>
        <taxon>Araneae</taxon>
        <taxon>Araneomorphae</taxon>
        <taxon>Entelegynae</taxon>
        <taxon>Araneoidea</taxon>
        <taxon>Araneidae</taxon>
        <taxon>Araneus</taxon>
    </lineage>
</organism>
<sequence>MPQASRDQFSLLRQRISDSIRSRLETYHQATTSPVRFRARAGVKGFPPVPKEEEIPQRIDFFRLESAPLRSSSADLVREFRNQHGTVPGVETVCGADLHEGGSPSFQPLCVRDYLDLQACRL</sequence>
<dbReference type="Proteomes" id="UP000499080">
    <property type="component" value="Unassembled WGS sequence"/>
</dbReference>
<dbReference type="AlphaFoldDB" id="A0A4Y2JPP4"/>
<accession>A0A4Y2JPP4</accession>
<protein>
    <submittedName>
        <fullName evidence="1">Uncharacterized protein</fullName>
    </submittedName>
</protein>
<reference evidence="1 2" key="1">
    <citation type="journal article" date="2019" name="Sci. Rep.">
        <title>Orb-weaving spider Araneus ventricosus genome elucidates the spidroin gene catalogue.</title>
        <authorList>
            <person name="Kono N."/>
            <person name="Nakamura H."/>
            <person name="Ohtoshi R."/>
            <person name="Moran D.A.P."/>
            <person name="Shinohara A."/>
            <person name="Yoshida Y."/>
            <person name="Fujiwara M."/>
            <person name="Mori M."/>
            <person name="Tomita M."/>
            <person name="Arakawa K."/>
        </authorList>
    </citation>
    <scope>NUCLEOTIDE SEQUENCE [LARGE SCALE GENOMIC DNA]</scope>
</reference>
<keyword evidence="2" id="KW-1185">Reference proteome</keyword>
<evidence type="ECO:0000313" key="2">
    <source>
        <dbReference type="Proteomes" id="UP000499080"/>
    </source>
</evidence>
<dbReference type="EMBL" id="BGPR01003695">
    <property type="protein sequence ID" value="GBM91312.1"/>
    <property type="molecule type" value="Genomic_DNA"/>
</dbReference>
<proteinExistence type="predicted"/>
<evidence type="ECO:0000313" key="1">
    <source>
        <dbReference type="EMBL" id="GBM91312.1"/>
    </source>
</evidence>